<feature type="compositionally biased region" description="Polar residues" evidence="1">
    <location>
        <begin position="178"/>
        <end position="187"/>
    </location>
</feature>
<evidence type="ECO:0000256" key="1">
    <source>
        <dbReference type="SAM" id="MobiDB-lite"/>
    </source>
</evidence>
<feature type="compositionally biased region" description="Polar residues" evidence="1">
    <location>
        <begin position="125"/>
        <end position="143"/>
    </location>
</feature>
<protein>
    <submittedName>
        <fullName evidence="2">Uncharacterized protein</fullName>
    </submittedName>
</protein>
<dbReference type="EnsemblMetazoa" id="AFUN005225-RA">
    <property type="protein sequence ID" value="AFUN005225-PA"/>
    <property type="gene ID" value="AFUN005225"/>
</dbReference>
<accession>A0A182RG84</accession>
<evidence type="ECO:0000313" key="2">
    <source>
        <dbReference type="EnsemblMetazoa" id="AFUN005225-PA"/>
    </source>
</evidence>
<feature type="region of interest" description="Disordered" evidence="1">
    <location>
        <begin position="1"/>
        <end position="344"/>
    </location>
</feature>
<feature type="region of interest" description="Disordered" evidence="1">
    <location>
        <begin position="881"/>
        <end position="900"/>
    </location>
</feature>
<dbReference type="VEuPathDB" id="VectorBase:AFUN005225"/>
<feature type="region of interest" description="Disordered" evidence="1">
    <location>
        <begin position="852"/>
        <end position="875"/>
    </location>
</feature>
<feature type="compositionally biased region" description="Polar residues" evidence="1">
    <location>
        <begin position="309"/>
        <end position="318"/>
    </location>
</feature>
<reference evidence="2" key="1">
    <citation type="submission" date="2020-05" db="UniProtKB">
        <authorList>
            <consortium name="EnsemblMetazoa"/>
        </authorList>
    </citation>
    <scope>IDENTIFICATION</scope>
    <source>
        <strain evidence="2">FUMOZ</strain>
    </source>
</reference>
<feature type="compositionally biased region" description="Low complexity" evidence="1">
    <location>
        <begin position="217"/>
        <end position="230"/>
    </location>
</feature>
<feature type="compositionally biased region" description="Basic and acidic residues" evidence="1">
    <location>
        <begin position="319"/>
        <end position="330"/>
    </location>
</feature>
<sequence>MIANESGKAVANAPPKTLASTGERTVGVPRDSSGSSSSEINTGTVKRRPTSLEAKEKTPSPTGAGSRRIEQSNTKESLLQDEKHQEKAKHHVPWQGSHSENDSVALKEGSKKSPDHPTISPEAIKSSTAAGSVGNSAHAQQTTIDRRKTLTETKIPATKTTRLDERLKSKLKPPSVLQRASNFTSSKGDTKSSPEMKSSSTTTTGAVGGGQKEKKASSPPSSASESTASSVRSQKKVSFIPNLSMSSATVSTPGGNIRTSAVKTILRTRAQQQSQQQQHGDSTVEYKELYRDYPLPLPPYREPPPAPPVSTNVGTITKQRSEPKQMHEEQQQFVPEPTKNEDVSTVVRSKLKGFGLGKLISSHSGQERRNTNNYVTLPPSPKATAKTMSSKGGACVGGDLPAIPQASPMTLPTASGGGQEKPRQPSPDDILSKPEFSSSLFKNIPVRQKKGTVPHLENYCLFDPSVDFFNEKEHKMRAIPETVELADQVLYQDHLIYDAVVDRDSDNYFTIEPESLEIEVKNRLSLEKVEEKIDEIFNQTRTASSSSTSSTSGSSPDYPSMFNSVIETPSSNLESTDESDYGFRNRLMENLKVLVVPKSISGSIPDENAEVEDIPNEEAELEDIATNDPKKSPSSSSVYYGVVLKSGPVTSRLERVHQQQSVSLPNSPLIQHRLQQQSLKQHRKCDESSSSSSSATVSPPAAIHSASGEGTTTTATAGGTLLRQNTFTCSSSTLVTPVGESITTSTAQAQGTPKAINTLPAASSAITEQDKMSAQKMAKMKSVTSVIAGSVSGTGGTGKVANFLPLLRSTFALDPLKSSFSLPQLPTGVSGANGGGRVSSCGNTGTGAISKVQSTVAASTQQPRNGSLDSTPLFNRLRKRERPLSNHSDADSGFLSPATPPDSNGASILAACDEVIDQAAQGVGTAQTTSDAVVLEQCDSIQELIQVIH</sequence>
<feature type="compositionally biased region" description="Polar residues" evidence="1">
    <location>
        <begin position="561"/>
        <end position="574"/>
    </location>
</feature>
<feature type="region of interest" description="Disordered" evidence="1">
    <location>
        <begin position="674"/>
        <end position="716"/>
    </location>
</feature>
<feature type="compositionally biased region" description="Pro residues" evidence="1">
    <location>
        <begin position="295"/>
        <end position="308"/>
    </location>
</feature>
<feature type="compositionally biased region" description="Polar residues" evidence="1">
    <location>
        <begin position="241"/>
        <end position="262"/>
    </location>
</feature>
<dbReference type="AlphaFoldDB" id="A0A182RG84"/>
<dbReference type="VEuPathDB" id="VectorBase:AFUN2_004878"/>
<feature type="compositionally biased region" description="Low complexity" evidence="1">
    <location>
        <begin position="544"/>
        <end position="555"/>
    </location>
</feature>
<feature type="region of interest" description="Disordered" evidence="1">
    <location>
        <begin position="364"/>
        <end position="434"/>
    </location>
</feature>
<dbReference type="STRING" id="62324.A0A182RG84"/>
<feature type="region of interest" description="Disordered" evidence="1">
    <location>
        <begin position="539"/>
        <end position="578"/>
    </location>
</feature>
<proteinExistence type="predicted"/>
<name>A0A182RG84_ANOFN</name>
<organism evidence="2">
    <name type="scientific">Anopheles funestus</name>
    <name type="common">African malaria mosquito</name>
    <dbReference type="NCBI Taxonomy" id="62324"/>
    <lineage>
        <taxon>Eukaryota</taxon>
        <taxon>Metazoa</taxon>
        <taxon>Ecdysozoa</taxon>
        <taxon>Arthropoda</taxon>
        <taxon>Hexapoda</taxon>
        <taxon>Insecta</taxon>
        <taxon>Pterygota</taxon>
        <taxon>Neoptera</taxon>
        <taxon>Endopterygota</taxon>
        <taxon>Diptera</taxon>
        <taxon>Nematocera</taxon>
        <taxon>Culicoidea</taxon>
        <taxon>Culicidae</taxon>
        <taxon>Anophelinae</taxon>
        <taxon>Anopheles</taxon>
    </lineage>
</organism>
<feature type="compositionally biased region" description="Basic and acidic residues" evidence="1">
    <location>
        <begin position="282"/>
        <end position="291"/>
    </location>
</feature>
<feature type="compositionally biased region" description="Polar residues" evidence="1">
    <location>
        <begin position="852"/>
        <end position="873"/>
    </location>
</feature>